<gene>
    <name evidence="1" type="ORF">EJ08DRAFT_692365</name>
</gene>
<dbReference type="PANTHER" id="PTHR42085:SF2">
    <property type="entry name" value="F-BOX DOMAIN-CONTAINING PROTEIN"/>
    <property type="match status" value="1"/>
</dbReference>
<evidence type="ECO:0000313" key="1">
    <source>
        <dbReference type="EMBL" id="KAF2435788.1"/>
    </source>
</evidence>
<protein>
    <submittedName>
        <fullName evidence="1">Uncharacterized protein</fullName>
    </submittedName>
</protein>
<organism evidence="1 2">
    <name type="scientific">Tothia fuscella</name>
    <dbReference type="NCBI Taxonomy" id="1048955"/>
    <lineage>
        <taxon>Eukaryota</taxon>
        <taxon>Fungi</taxon>
        <taxon>Dikarya</taxon>
        <taxon>Ascomycota</taxon>
        <taxon>Pezizomycotina</taxon>
        <taxon>Dothideomycetes</taxon>
        <taxon>Pleosporomycetidae</taxon>
        <taxon>Venturiales</taxon>
        <taxon>Cylindrosympodiaceae</taxon>
        <taxon>Tothia</taxon>
    </lineage>
</organism>
<dbReference type="AlphaFoldDB" id="A0A9P4U476"/>
<dbReference type="OrthoDB" id="62952at2759"/>
<dbReference type="EMBL" id="MU007012">
    <property type="protein sequence ID" value="KAF2435788.1"/>
    <property type="molecule type" value="Genomic_DNA"/>
</dbReference>
<proteinExistence type="predicted"/>
<keyword evidence="2" id="KW-1185">Reference proteome</keyword>
<reference evidence="1" key="1">
    <citation type="journal article" date="2020" name="Stud. Mycol.">
        <title>101 Dothideomycetes genomes: a test case for predicting lifestyles and emergence of pathogens.</title>
        <authorList>
            <person name="Haridas S."/>
            <person name="Albert R."/>
            <person name="Binder M."/>
            <person name="Bloem J."/>
            <person name="Labutti K."/>
            <person name="Salamov A."/>
            <person name="Andreopoulos B."/>
            <person name="Baker S."/>
            <person name="Barry K."/>
            <person name="Bills G."/>
            <person name="Bluhm B."/>
            <person name="Cannon C."/>
            <person name="Castanera R."/>
            <person name="Culley D."/>
            <person name="Daum C."/>
            <person name="Ezra D."/>
            <person name="Gonzalez J."/>
            <person name="Henrissat B."/>
            <person name="Kuo A."/>
            <person name="Liang C."/>
            <person name="Lipzen A."/>
            <person name="Lutzoni F."/>
            <person name="Magnuson J."/>
            <person name="Mondo S."/>
            <person name="Nolan M."/>
            <person name="Ohm R."/>
            <person name="Pangilinan J."/>
            <person name="Park H.-J."/>
            <person name="Ramirez L."/>
            <person name="Alfaro M."/>
            <person name="Sun H."/>
            <person name="Tritt A."/>
            <person name="Yoshinaga Y."/>
            <person name="Zwiers L.-H."/>
            <person name="Turgeon B."/>
            <person name="Goodwin S."/>
            <person name="Spatafora J."/>
            <person name="Crous P."/>
            <person name="Grigoriev I."/>
        </authorList>
    </citation>
    <scope>NUCLEOTIDE SEQUENCE</scope>
    <source>
        <strain evidence="1">CBS 130266</strain>
    </source>
</reference>
<evidence type="ECO:0000313" key="2">
    <source>
        <dbReference type="Proteomes" id="UP000800235"/>
    </source>
</evidence>
<dbReference type="PANTHER" id="PTHR42085">
    <property type="entry name" value="F-BOX DOMAIN-CONTAINING PROTEIN"/>
    <property type="match status" value="1"/>
</dbReference>
<comment type="caution">
    <text evidence="1">The sequence shown here is derived from an EMBL/GenBank/DDBJ whole genome shotgun (WGS) entry which is preliminary data.</text>
</comment>
<dbReference type="InterPro" id="IPR038883">
    <property type="entry name" value="AN11006-like"/>
</dbReference>
<name>A0A9P4U476_9PEZI</name>
<accession>A0A9P4U476</accession>
<sequence>MDTALQKYSEQHSWRLIMAEPVEPESSIGLLDVPPELRIKIYRNLLVVGEIDLYWNQIRRGRVENSKVATSSQILQVCKTTFTEGLPILYGENIFQAYMGNSKHRHSLFKLIGARGQALIKHFMADCEMCSSKSAAIRFKPFHALQTFKVVLAARTSGNAPSEDLFSGSQRWSRKDRDFPSESFLQELLCYFPGIELEAVMSYRHETTGSDNVYLITKSVEYVVTFGIQAVTDSQKATFTRIIDRGLFGLKLQTISQGLLDSSGPEAIPVE</sequence>
<dbReference type="Proteomes" id="UP000800235">
    <property type="component" value="Unassembled WGS sequence"/>
</dbReference>